<feature type="non-terminal residue" evidence="2">
    <location>
        <position position="53"/>
    </location>
</feature>
<dbReference type="Pfam" id="PF13089">
    <property type="entry name" value="PP_kinase_N"/>
    <property type="match status" value="1"/>
</dbReference>
<proteinExistence type="predicted"/>
<dbReference type="InterPro" id="IPR036832">
    <property type="entry name" value="PPK_N_dom_sf"/>
</dbReference>
<protein>
    <recommendedName>
        <fullName evidence="1">Polyphosphate kinase N-terminal domain-containing protein</fullName>
    </recommendedName>
</protein>
<dbReference type="Proteomes" id="UP000823860">
    <property type="component" value="Unassembled WGS sequence"/>
</dbReference>
<dbReference type="GO" id="GO:0008976">
    <property type="term" value="F:polyphosphate kinase activity"/>
    <property type="evidence" value="ECO:0007669"/>
    <property type="project" value="InterPro"/>
</dbReference>
<dbReference type="SUPFAM" id="SSF140356">
    <property type="entry name" value="PPK N-terminal domain-like"/>
    <property type="match status" value="1"/>
</dbReference>
<dbReference type="InterPro" id="IPR025198">
    <property type="entry name" value="PPK_N_dom"/>
</dbReference>
<reference evidence="2" key="2">
    <citation type="submission" date="2021-04" db="EMBL/GenBank/DDBJ databases">
        <authorList>
            <person name="Gilroy R."/>
        </authorList>
    </citation>
    <scope>NUCLEOTIDE SEQUENCE</scope>
    <source>
        <strain evidence="2">ChiHecec1B25-7008</strain>
    </source>
</reference>
<dbReference type="GO" id="GO:0006799">
    <property type="term" value="P:polyphosphate biosynthetic process"/>
    <property type="evidence" value="ECO:0007669"/>
    <property type="project" value="InterPro"/>
</dbReference>
<dbReference type="InterPro" id="IPR003414">
    <property type="entry name" value="PP_kinase"/>
</dbReference>
<dbReference type="PANTHER" id="PTHR30218:SF0">
    <property type="entry name" value="POLYPHOSPHATE KINASE"/>
    <property type="match status" value="1"/>
</dbReference>
<evidence type="ECO:0000313" key="3">
    <source>
        <dbReference type="Proteomes" id="UP000823860"/>
    </source>
</evidence>
<dbReference type="PANTHER" id="PTHR30218">
    <property type="entry name" value="POLYPHOSPHATE KINASE"/>
    <property type="match status" value="1"/>
</dbReference>
<comment type="caution">
    <text evidence="2">The sequence shown here is derived from an EMBL/GenBank/DDBJ whole genome shotgun (WGS) entry which is preliminary data.</text>
</comment>
<dbReference type="Gene3D" id="1.20.58.310">
    <property type="entry name" value="Polyphosphate kinase N-terminal domain"/>
    <property type="match status" value="1"/>
</dbReference>
<evidence type="ECO:0000313" key="2">
    <source>
        <dbReference type="EMBL" id="HJA82473.1"/>
    </source>
</evidence>
<dbReference type="GO" id="GO:0009358">
    <property type="term" value="C:polyphosphate kinase complex"/>
    <property type="evidence" value="ECO:0007669"/>
    <property type="project" value="InterPro"/>
</dbReference>
<name>A0A9D2KS51_9BACE</name>
<dbReference type="EMBL" id="DWZE01000009">
    <property type="protein sequence ID" value="HJA82473.1"/>
    <property type="molecule type" value="Genomic_DNA"/>
</dbReference>
<sequence>MAKTINKKGMPEAYIDRDLSWMYFNRRILQEATKPNIPLLERLSFLGIYSNNL</sequence>
<gene>
    <name evidence="2" type="ORF">H9785_00640</name>
</gene>
<evidence type="ECO:0000259" key="1">
    <source>
        <dbReference type="Pfam" id="PF13089"/>
    </source>
</evidence>
<organism evidence="2 3">
    <name type="scientific">Candidatus Bacteroides intestinavium</name>
    <dbReference type="NCBI Taxonomy" id="2838469"/>
    <lineage>
        <taxon>Bacteria</taxon>
        <taxon>Pseudomonadati</taxon>
        <taxon>Bacteroidota</taxon>
        <taxon>Bacteroidia</taxon>
        <taxon>Bacteroidales</taxon>
        <taxon>Bacteroidaceae</taxon>
        <taxon>Bacteroides</taxon>
    </lineage>
</organism>
<dbReference type="AlphaFoldDB" id="A0A9D2KS51"/>
<feature type="domain" description="Polyphosphate kinase N-terminal" evidence="1">
    <location>
        <begin position="14"/>
        <end position="53"/>
    </location>
</feature>
<accession>A0A9D2KS51</accession>
<reference evidence="2" key="1">
    <citation type="journal article" date="2021" name="PeerJ">
        <title>Extensive microbial diversity within the chicken gut microbiome revealed by metagenomics and culture.</title>
        <authorList>
            <person name="Gilroy R."/>
            <person name="Ravi A."/>
            <person name="Getino M."/>
            <person name="Pursley I."/>
            <person name="Horton D.L."/>
            <person name="Alikhan N.F."/>
            <person name="Baker D."/>
            <person name="Gharbi K."/>
            <person name="Hall N."/>
            <person name="Watson M."/>
            <person name="Adriaenssens E.M."/>
            <person name="Foster-Nyarko E."/>
            <person name="Jarju S."/>
            <person name="Secka A."/>
            <person name="Antonio M."/>
            <person name="Oren A."/>
            <person name="Chaudhuri R.R."/>
            <person name="La Ragione R."/>
            <person name="Hildebrand F."/>
            <person name="Pallen M.J."/>
        </authorList>
    </citation>
    <scope>NUCLEOTIDE SEQUENCE</scope>
    <source>
        <strain evidence="2">ChiHecec1B25-7008</strain>
    </source>
</reference>